<comment type="similarity">
    <text evidence="2 7">Belongs to the HEATR1/UTP10 family.</text>
</comment>
<keyword evidence="11" id="KW-1185">Reference proteome</keyword>
<dbReference type="Gene3D" id="1.25.10.10">
    <property type="entry name" value="Leucine-rich Repeat Variant"/>
    <property type="match status" value="1"/>
</dbReference>
<reference evidence="10 11" key="1">
    <citation type="submission" date="2023-08" db="EMBL/GenBank/DDBJ databases">
        <title>A Necator americanus chromosomal reference genome.</title>
        <authorList>
            <person name="Ilik V."/>
            <person name="Petrzelkova K.J."/>
            <person name="Pardy F."/>
            <person name="Fuh T."/>
            <person name="Niatou-Singa F.S."/>
            <person name="Gouil Q."/>
            <person name="Baker L."/>
            <person name="Ritchie M.E."/>
            <person name="Jex A.R."/>
            <person name="Gazzola D."/>
            <person name="Li H."/>
            <person name="Toshio Fujiwara R."/>
            <person name="Zhan B."/>
            <person name="Aroian R.V."/>
            <person name="Pafco B."/>
            <person name="Schwarz E.M."/>
        </authorList>
    </citation>
    <scope>NUCLEOTIDE SEQUENCE [LARGE SCALE GENOMIC DNA]</scope>
    <source>
        <strain evidence="10 11">Aroian</strain>
        <tissue evidence="10">Whole animal</tissue>
    </source>
</reference>
<dbReference type="PANTHER" id="PTHR13457:SF1">
    <property type="entry name" value="HEAT REPEAT-CONTAINING PROTEIN 1"/>
    <property type="match status" value="1"/>
</dbReference>
<feature type="region of interest" description="Disordered" evidence="8">
    <location>
        <begin position="460"/>
        <end position="488"/>
    </location>
</feature>
<proteinExistence type="inferred from homology"/>
<protein>
    <recommendedName>
        <fullName evidence="7">HEAT repeat-containing protein 1</fullName>
    </recommendedName>
</protein>
<dbReference type="EMBL" id="JAVFWL010000002">
    <property type="protein sequence ID" value="KAK6734810.1"/>
    <property type="molecule type" value="Genomic_DNA"/>
</dbReference>
<dbReference type="InterPro" id="IPR011989">
    <property type="entry name" value="ARM-like"/>
</dbReference>
<evidence type="ECO:0000313" key="10">
    <source>
        <dbReference type="EMBL" id="KAK6734810.1"/>
    </source>
</evidence>
<evidence type="ECO:0000313" key="11">
    <source>
        <dbReference type="Proteomes" id="UP001303046"/>
    </source>
</evidence>
<keyword evidence="5 7" id="KW-0539">Nucleus</keyword>
<dbReference type="Pfam" id="PF12397">
    <property type="entry name" value="U3snoRNP10"/>
    <property type="match status" value="1"/>
</dbReference>
<feature type="compositionally biased region" description="Basic residues" evidence="8">
    <location>
        <begin position="461"/>
        <end position="471"/>
    </location>
</feature>
<evidence type="ECO:0000256" key="8">
    <source>
        <dbReference type="SAM" id="MobiDB-lite"/>
    </source>
</evidence>
<comment type="caution">
    <text evidence="10">The sequence shown here is derived from an EMBL/GenBank/DDBJ whole genome shotgun (WGS) entry which is preliminary data.</text>
</comment>
<keyword evidence="3 7" id="KW-0690">Ribosome biogenesis</keyword>
<evidence type="ECO:0000256" key="4">
    <source>
        <dbReference type="ARBA" id="ARBA00022552"/>
    </source>
</evidence>
<evidence type="ECO:0000256" key="2">
    <source>
        <dbReference type="ARBA" id="ARBA00010559"/>
    </source>
</evidence>
<gene>
    <name evidence="10" type="primary">Necator_chrII.g5958</name>
    <name evidence="10" type="ORF">RB195_018165</name>
</gene>
<evidence type="ECO:0000256" key="7">
    <source>
        <dbReference type="RuleBase" id="RU367065"/>
    </source>
</evidence>
<comment type="subcellular location">
    <subcellularLocation>
        <location evidence="1 7">Nucleus</location>
        <location evidence="1 7">Nucleolus</location>
    </subcellularLocation>
</comment>
<dbReference type="InterPro" id="IPR022125">
    <property type="entry name" value="U3snoRNP10_N"/>
</dbReference>
<name>A0ABR1CAI3_NECAM</name>
<evidence type="ECO:0000256" key="1">
    <source>
        <dbReference type="ARBA" id="ARBA00004604"/>
    </source>
</evidence>
<feature type="compositionally biased region" description="Polar residues" evidence="8">
    <location>
        <begin position="477"/>
        <end position="488"/>
    </location>
</feature>
<dbReference type="Proteomes" id="UP001303046">
    <property type="component" value="Unassembled WGS sequence"/>
</dbReference>
<comment type="function">
    <text evidence="7">Involved in nucleolar processing of pre-18S ribosomal RNA.</text>
</comment>
<organism evidence="10 11">
    <name type="scientific">Necator americanus</name>
    <name type="common">Human hookworm</name>
    <dbReference type="NCBI Taxonomy" id="51031"/>
    <lineage>
        <taxon>Eukaryota</taxon>
        <taxon>Metazoa</taxon>
        <taxon>Ecdysozoa</taxon>
        <taxon>Nematoda</taxon>
        <taxon>Chromadorea</taxon>
        <taxon>Rhabditida</taxon>
        <taxon>Rhabditina</taxon>
        <taxon>Rhabditomorpha</taxon>
        <taxon>Strongyloidea</taxon>
        <taxon>Ancylostomatidae</taxon>
        <taxon>Bunostominae</taxon>
        <taxon>Necator</taxon>
    </lineage>
</organism>
<dbReference type="SUPFAM" id="SSF48371">
    <property type="entry name" value="ARM repeat"/>
    <property type="match status" value="2"/>
</dbReference>
<dbReference type="PANTHER" id="PTHR13457">
    <property type="entry name" value="BAP28"/>
    <property type="match status" value="1"/>
</dbReference>
<keyword evidence="6 7" id="KW-0687">Ribonucleoprotein</keyword>
<dbReference type="InterPro" id="IPR016024">
    <property type="entry name" value="ARM-type_fold"/>
</dbReference>
<evidence type="ECO:0000256" key="6">
    <source>
        <dbReference type="ARBA" id="ARBA00023274"/>
    </source>
</evidence>
<sequence>MSSLSSQLQSLRTATAQHQTVERKHVSLLFEKAEARTVDRESAFQIGCAGLQKLKQLDPIFETSNDLFDESRLHFQRSMITKEENALLNEKLEKLLFHLSPYLQHFACQQVLEWLVFKYQIYSYNAEAMILTFLPFHETNFFGRLLSVVEYNFTASKDWGFLEDFCKKSYPVPFSAILKNTLSSNHSLITKIADHINRGIQLVGEEFMEGRCYMLFTFYAKLLVCALEESTKLNDVLLSKIIPLIAVGLRSGLPSFRQASLIVICELATSTKLTPDIVSPLIKLILMKFRKNSLESSLSTLIVLCQRQTPDSFSIKATLKTLRNAGDLEIWLLVKDLSRNTDLTEFLKALWNTLFSVASEDSYISDHKECLRGLRETSDPEILSDSQAMFFLSKLLEYADVHSLHTNKKFCKHVCSLVARFSDQWMELRLEWTSRDEAVLSKVTNLYQLEKFTIIPQGEAKRKRMRRRSNSMRKSTSEIPSASKLSNEESVALRAEEMAAASEFARRESFSGDPIRKAREWISKKDWENVSWAFDEMSSRKSYFVNKAGEDVEDFALEVIKIIVESPENPVFSAASSSFAKANFRPEFVAKLLVRHEDTEPCDKKPRSLSSTKVFSEVFKSETTEHFERRLTFVVEMLTKMLHVPVDPRVIAVLFGLIKEFGERNDTITQRVINLLLKIFKSTGKYRILAADLKMDIVVEMMRNTHSHHILRDSLRLLTAAVRISPASVTSHVMSVFTFMGNGLLRKDNELTLRIIEDTVEGLFQAVCEETGKLFSMEEMRVRLIGVAKVFAASVCDIPAHRRARIAHAIARAVKHLNVWIVVGVLLEHFCARWQRSAGDVSKRSAEQDAFEDLAFELFMGIDPVFQLCAAVDLVQFIIRLGSDCSPESGASSLDHSVFDRSKYSLPKLRHFRFVTIGLVVKVLSNRKLYEKLGPLDDKLLYQSMLPIGKRMMTASVDLAEFVEKESATAEQGNELQTVRYWVAFSSRAETVSEKLRHFMPGGVAATIINDILEDNAADLRMREKALQLANLKLIHDGFFYSESGINEEHLIRMAVVLNKWLVKEKSDREKITLCQNAAFTLKLVAKRLPCQTDSTTLAETMCKCTNLVAEYQSLDEYMVGNVLLLAGELIRSHNMRTTMVSAIPLLKTCLCILNECALNQKALADPFIEHVSGDMSTRRRRIRQQSFSGKKLGTSTLLICALTCTQRVLDQFAPFVSQLIPEILVHYCRLCGRQSESNTTTNVNIVDKSSNMQTSNSIQHRLNLIRTALLKLEVRIVGEHFAKAVIQLSEEEKPLIVLFSLLGNYFGQNNRVIITQIRNNLVQNVFMKGLTYRAHERNIENMGKIENVERSVFSSILEMAEVLTENTLRSVVNFLIDWAEQGLKLSATRDERCRLITVFMFANSFYDSFNSLALPYFGKLIEMSVKVLNSCNATITDDPSLLLLYGKKDTMEGRETDSLLTATIDFVGNCARHREFFTEDRAKLLVEPLTNEIVNSKVAGHEKRCVPHLSDTLYRVSDAHPDIFQAILDKVLLKTRSGRAKIRYRALLVVEAIFDKVGDGIAPHLPMVMPFLSELLEDENCGVEEQCDRVVRLLQNKFGENICEGFT</sequence>
<keyword evidence="4 7" id="KW-0698">rRNA processing</keyword>
<dbReference type="Pfam" id="PF08146">
    <property type="entry name" value="BP28CT"/>
    <property type="match status" value="1"/>
</dbReference>
<evidence type="ECO:0000259" key="9">
    <source>
        <dbReference type="SMART" id="SM01036"/>
    </source>
</evidence>
<evidence type="ECO:0000256" key="5">
    <source>
        <dbReference type="ARBA" id="ARBA00023242"/>
    </source>
</evidence>
<dbReference type="InterPro" id="IPR040191">
    <property type="entry name" value="UTP10"/>
</dbReference>
<dbReference type="InterPro" id="IPR012954">
    <property type="entry name" value="BP28_C_dom"/>
</dbReference>
<dbReference type="SMART" id="SM01036">
    <property type="entry name" value="BP28CT"/>
    <property type="match status" value="1"/>
</dbReference>
<feature type="domain" description="BP28 C-terminal" evidence="9">
    <location>
        <begin position="1312"/>
        <end position="1477"/>
    </location>
</feature>
<evidence type="ECO:0000256" key="3">
    <source>
        <dbReference type="ARBA" id="ARBA00022517"/>
    </source>
</evidence>
<accession>A0ABR1CAI3</accession>